<dbReference type="GO" id="GO:0004725">
    <property type="term" value="F:protein tyrosine phosphatase activity"/>
    <property type="evidence" value="ECO:0007669"/>
    <property type="project" value="InterPro"/>
</dbReference>
<dbReference type="PANTHER" id="PTHR11717">
    <property type="entry name" value="LOW MOLECULAR WEIGHT PROTEIN TYROSINE PHOSPHATASE"/>
    <property type="match status" value="1"/>
</dbReference>
<dbReference type="SMART" id="SM00226">
    <property type="entry name" value="LMWPc"/>
    <property type="match status" value="1"/>
</dbReference>
<protein>
    <submittedName>
        <fullName evidence="9">Low molecular weight phosphotyrosine protein phosphatase 2-like</fullName>
    </submittedName>
</protein>
<dbReference type="InterPro" id="IPR023485">
    <property type="entry name" value="Ptyr_pPase"/>
</dbReference>
<dbReference type="CDD" id="cd16343">
    <property type="entry name" value="LMWPTP"/>
    <property type="match status" value="1"/>
</dbReference>
<sequence>MDKTKRKAKYVLMVCVDNICRSPIAEAVLHAAIVKDGLQAEWHVDSAAIEAWHLGAPPDERALRVLQKNKIEYHNRARRLKREDFEKFDFIVGMDQSIMASLRLLEPHYAKAKLLMLGDFMFGLKPSERIIDDPYYEMGEQPFHKIYEQCTHACSNFLNQARNDEI</sequence>
<evidence type="ECO:0000256" key="5">
    <source>
        <dbReference type="ARBA" id="ARBA00022912"/>
    </source>
</evidence>
<dbReference type="OrthoDB" id="3388at2759"/>
<keyword evidence="8" id="KW-1185">Reference proteome</keyword>
<dbReference type="InterPro" id="IPR050438">
    <property type="entry name" value="LMW_PTPase"/>
</dbReference>
<dbReference type="GO" id="GO:0005737">
    <property type="term" value="C:cytoplasm"/>
    <property type="evidence" value="ECO:0007669"/>
    <property type="project" value="UniProtKB-SubCell"/>
</dbReference>
<dbReference type="Gene3D" id="3.40.50.2300">
    <property type="match status" value="1"/>
</dbReference>
<proteinExistence type="inferred from homology"/>
<keyword evidence="4" id="KW-0378">Hydrolase</keyword>
<dbReference type="PRINTS" id="PR00719">
    <property type="entry name" value="LMWPTPASE"/>
</dbReference>
<comment type="similarity">
    <text evidence="2">Belongs to the low molecular weight phosphotyrosine protein phosphatase family.</text>
</comment>
<evidence type="ECO:0000256" key="1">
    <source>
        <dbReference type="ARBA" id="ARBA00004496"/>
    </source>
</evidence>
<gene>
    <name evidence="9" type="primary">LOC111594470</name>
</gene>
<comment type="subcellular location">
    <subcellularLocation>
        <location evidence="1">Cytoplasm</location>
    </subcellularLocation>
</comment>
<evidence type="ECO:0000256" key="3">
    <source>
        <dbReference type="ARBA" id="ARBA00022490"/>
    </source>
</evidence>
<dbReference type="InterPro" id="IPR036196">
    <property type="entry name" value="Ptyr_pPase_sf"/>
</dbReference>
<dbReference type="Pfam" id="PF01451">
    <property type="entry name" value="LMWPc"/>
    <property type="match status" value="1"/>
</dbReference>
<dbReference type="GeneID" id="111594470"/>
<dbReference type="RefSeq" id="XP_023163538.1">
    <property type="nucleotide sequence ID" value="XM_023307770.2"/>
</dbReference>
<evidence type="ECO:0000259" key="7">
    <source>
        <dbReference type="SMART" id="SM00226"/>
    </source>
</evidence>
<keyword evidence="5" id="KW-0904">Protein phosphatase</keyword>
<evidence type="ECO:0000256" key="6">
    <source>
        <dbReference type="PIRSR" id="PIRSR617867-1"/>
    </source>
</evidence>
<name>A0A6J1LJL3_DROHY</name>
<feature type="active site" evidence="6">
    <location>
        <position position="21"/>
    </location>
</feature>
<reference evidence="9" key="1">
    <citation type="submission" date="2025-08" db="UniProtKB">
        <authorList>
            <consortium name="RefSeq"/>
        </authorList>
    </citation>
    <scope>IDENTIFICATION</scope>
    <source>
        <strain evidence="9">15085-1641.00</strain>
        <tissue evidence="9">Whole body</tissue>
    </source>
</reference>
<keyword evidence="3" id="KW-0963">Cytoplasm</keyword>
<evidence type="ECO:0000313" key="8">
    <source>
        <dbReference type="Proteomes" id="UP000504633"/>
    </source>
</evidence>
<feature type="active site" description="Nucleophile" evidence="6">
    <location>
        <position position="15"/>
    </location>
</feature>
<accession>A0A6J1LJL3</accession>
<evidence type="ECO:0000256" key="4">
    <source>
        <dbReference type="ARBA" id="ARBA00022801"/>
    </source>
</evidence>
<organism evidence="8 9">
    <name type="scientific">Drosophila hydei</name>
    <name type="common">Fruit fly</name>
    <dbReference type="NCBI Taxonomy" id="7224"/>
    <lineage>
        <taxon>Eukaryota</taxon>
        <taxon>Metazoa</taxon>
        <taxon>Ecdysozoa</taxon>
        <taxon>Arthropoda</taxon>
        <taxon>Hexapoda</taxon>
        <taxon>Insecta</taxon>
        <taxon>Pterygota</taxon>
        <taxon>Neoptera</taxon>
        <taxon>Endopterygota</taxon>
        <taxon>Diptera</taxon>
        <taxon>Brachycera</taxon>
        <taxon>Muscomorpha</taxon>
        <taxon>Ephydroidea</taxon>
        <taxon>Drosophilidae</taxon>
        <taxon>Drosophila</taxon>
    </lineage>
</organism>
<dbReference type="InterPro" id="IPR017867">
    <property type="entry name" value="Tyr_phospatase_low_mol_wt"/>
</dbReference>
<evidence type="ECO:0000313" key="9">
    <source>
        <dbReference type="RefSeq" id="XP_023163538.1"/>
    </source>
</evidence>
<dbReference type="Proteomes" id="UP000504633">
    <property type="component" value="Unplaced"/>
</dbReference>
<dbReference type="AlphaFoldDB" id="A0A6J1LJL3"/>
<evidence type="ECO:0000256" key="2">
    <source>
        <dbReference type="ARBA" id="ARBA00011063"/>
    </source>
</evidence>
<dbReference type="KEGG" id="dhe:111594470"/>
<dbReference type="PANTHER" id="PTHR11717:SF7">
    <property type="entry name" value="LOW MOLECULAR WEIGHT PHOSPHOTYROSINE PROTEIN PHOSPHATASE"/>
    <property type="match status" value="1"/>
</dbReference>
<feature type="domain" description="Phosphotyrosine protein phosphatase I" evidence="7">
    <location>
        <begin position="9"/>
        <end position="160"/>
    </location>
</feature>
<dbReference type="FunFam" id="3.40.50.2300:FF:000105">
    <property type="entry name" value="Low molecular weight phosphotyrosine protein"/>
    <property type="match status" value="1"/>
</dbReference>
<feature type="active site" description="Proton donor" evidence="6">
    <location>
        <position position="133"/>
    </location>
</feature>
<dbReference type="SUPFAM" id="SSF52788">
    <property type="entry name" value="Phosphotyrosine protein phosphatases I"/>
    <property type="match status" value="1"/>
</dbReference>
<dbReference type="OMA" id="QGEWHVE"/>